<name>A0A5B7H356_PORTR</name>
<evidence type="ECO:0000313" key="1">
    <source>
        <dbReference type="EMBL" id="MPC65512.1"/>
    </source>
</evidence>
<protein>
    <submittedName>
        <fullName evidence="1">Uncharacterized protein</fullName>
    </submittedName>
</protein>
<sequence length="70" mass="7013">MTCRCWTRLAPPPPPSARVTPPRSSVSRAGTVASMACVTTCTTPHGAPPGPSSPGVCMCVCVCVGGARGE</sequence>
<proteinExistence type="predicted"/>
<comment type="caution">
    <text evidence="1">The sequence shown here is derived from an EMBL/GenBank/DDBJ whole genome shotgun (WGS) entry which is preliminary data.</text>
</comment>
<evidence type="ECO:0000313" key="2">
    <source>
        <dbReference type="Proteomes" id="UP000324222"/>
    </source>
</evidence>
<dbReference type="EMBL" id="VSRR010023464">
    <property type="protein sequence ID" value="MPC65512.1"/>
    <property type="molecule type" value="Genomic_DNA"/>
</dbReference>
<dbReference type="Proteomes" id="UP000324222">
    <property type="component" value="Unassembled WGS sequence"/>
</dbReference>
<organism evidence="1 2">
    <name type="scientific">Portunus trituberculatus</name>
    <name type="common">Swimming crab</name>
    <name type="synonym">Neptunus trituberculatus</name>
    <dbReference type="NCBI Taxonomy" id="210409"/>
    <lineage>
        <taxon>Eukaryota</taxon>
        <taxon>Metazoa</taxon>
        <taxon>Ecdysozoa</taxon>
        <taxon>Arthropoda</taxon>
        <taxon>Crustacea</taxon>
        <taxon>Multicrustacea</taxon>
        <taxon>Malacostraca</taxon>
        <taxon>Eumalacostraca</taxon>
        <taxon>Eucarida</taxon>
        <taxon>Decapoda</taxon>
        <taxon>Pleocyemata</taxon>
        <taxon>Brachyura</taxon>
        <taxon>Eubrachyura</taxon>
        <taxon>Portunoidea</taxon>
        <taxon>Portunidae</taxon>
        <taxon>Portuninae</taxon>
        <taxon>Portunus</taxon>
    </lineage>
</organism>
<accession>A0A5B7H356</accession>
<keyword evidence="2" id="KW-1185">Reference proteome</keyword>
<reference evidence="1 2" key="1">
    <citation type="submission" date="2019-05" db="EMBL/GenBank/DDBJ databases">
        <title>Another draft genome of Portunus trituberculatus and its Hox gene families provides insights of decapod evolution.</title>
        <authorList>
            <person name="Jeong J.-H."/>
            <person name="Song I."/>
            <person name="Kim S."/>
            <person name="Choi T."/>
            <person name="Kim D."/>
            <person name="Ryu S."/>
            <person name="Kim W."/>
        </authorList>
    </citation>
    <scope>NUCLEOTIDE SEQUENCE [LARGE SCALE GENOMIC DNA]</scope>
    <source>
        <tissue evidence="1">Muscle</tissue>
    </source>
</reference>
<gene>
    <name evidence="1" type="ORF">E2C01_059647</name>
</gene>
<dbReference type="AlphaFoldDB" id="A0A5B7H356"/>